<feature type="region of interest" description="Disordered" evidence="10">
    <location>
        <begin position="477"/>
        <end position="524"/>
    </location>
</feature>
<reference evidence="11 12" key="3">
    <citation type="journal article" date="2013" name="Rice">
        <title>Improvement of the Oryza sativa Nipponbare reference genome using next generation sequence and optical map data.</title>
        <authorList>
            <person name="Kawahara Y."/>
            <person name="de la Bastide M."/>
            <person name="Hamilton J.P."/>
            <person name="Kanamori H."/>
            <person name="McCombie W.R."/>
            <person name="Ouyang S."/>
            <person name="Schwartz D.C."/>
            <person name="Tanaka T."/>
            <person name="Wu J."/>
            <person name="Zhou S."/>
            <person name="Childs K.L."/>
            <person name="Davidson R.M."/>
            <person name="Lin H."/>
            <person name="Quesada-Ocampo L."/>
            <person name="Vaillancourt B."/>
            <person name="Sakai H."/>
            <person name="Lee S.S."/>
            <person name="Kim J."/>
            <person name="Numa H."/>
            <person name="Itoh T."/>
            <person name="Buell C.R."/>
            <person name="Matsumoto T."/>
        </authorList>
    </citation>
    <scope>NUCLEOTIDE SEQUENCE [LARGE SCALE GENOMIC DNA]</scope>
    <source>
        <strain evidence="12">cv. Nipponbare</strain>
    </source>
</reference>
<feature type="non-terminal residue" evidence="11">
    <location>
        <position position="1"/>
    </location>
</feature>
<keyword evidence="3" id="KW-0808">Transferase</keyword>
<evidence type="ECO:0000256" key="10">
    <source>
        <dbReference type="SAM" id="MobiDB-lite"/>
    </source>
</evidence>
<reference evidence="11 12" key="2">
    <citation type="journal article" date="2013" name="Plant Cell Physiol.">
        <title>Rice Annotation Project Database (RAP-DB): an integrative and interactive database for rice genomics.</title>
        <authorList>
            <person name="Sakai H."/>
            <person name="Lee S.S."/>
            <person name="Tanaka T."/>
            <person name="Numa H."/>
            <person name="Kim J."/>
            <person name="Kawahara Y."/>
            <person name="Wakimoto H."/>
            <person name="Yang C.C."/>
            <person name="Iwamoto M."/>
            <person name="Abe T."/>
            <person name="Yamada Y."/>
            <person name="Muto A."/>
            <person name="Inokuchi H."/>
            <person name="Ikemura T."/>
            <person name="Matsumoto T."/>
            <person name="Sasaki T."/>
            <person name="Itoh T."/>
        </authorList>
    </citation>
    <scope>NUCLEOTIDE SEQUENCE [LARGE SCALE GENOMIC DNA]</scope>
    <source>
        <strain evidence="12">cv. Nipponbare</strain>
    </source>
</reference>
<keyword evidence="2" id="KW-0328">Glycosyltransferase</keyword>
<evidence type="ECO:0000256" key="6">
    <source>
        <dbReference type="ARBA" id="ARBA00023136"/>
    </source>
</evidence>
<dbReference type="PANTHER" id="PTHR13301">
    <property type="entry name" value="X-BOX TRANSCRIPTION FACTOR-RELATED"/>
    <property type="match status" value="1"/>
</dbReference>
<dbReference type="STRING" id="39947.A0A0P0WYX4"/>
<dbReference type="GO" id="GO:0016760">
    <property type="term" value="F:cellulose synthase (UDP-forming) activity"/>
    <property type="evidence" value="ECO:0007669"/>
    <property type="project" value="InterPro"/>
</dbReference>
<dbReference type="AlphaFoldDB" id="A0A0P0WYX4"/>
<feature type="compositionally biased region" description="Basic and acidic residues" evidence="10">
    <location>
        <begin position="513"/>
        <end position="524"/>
    </location>
</feature>
<evidence type="ECO:0000313" key="11">
    <source>
        <dbReference type="EMBL" id="BAS98498.1"/>
    </source>
</evidence>
<name>A0A0P0WYX4_ORYSJ</name>
<dbReference type="GO" id="GO:0012505">
    <property type="term" value="C:endomembrane system"/>
    <property type="evidence" value="ECO:0007669"/>
    <property type="project" value="UniProtKB-SubCell"/>
</dbReference>
<dbReference type="GO" id="GO:0005886">
    <property type="term" value="C:plasma membrane"/>
    <property type="evidence" value="ECO:0000318"/>
    <property type="project" value="GO_Central"/>
</dbReference>
<evidence type="ECO:0000313" key="12">
    <source>
        <dbReference type="Proteomes" id="UP000059680"/>
    </source>
</evidence>
<dbReference type="Gene3D" id="3.90.550.10">
    <property type="entry name" value="Spore Coat Polysaccharide Biosynthesis Protein SpsA, Chain A"/>
    <property type="match status" value="1"/>
</dbReference>
<keyword evidence="4" id="KW-0812">Transmembrane</keyword>
<dbReference type="GO" id="GO:0030244">
    <property type="term" value="P:cellulose biosynthetic process"/>
    <property type="evidence" value="ECO:0000318"/>
    <property type="project" value="GO_Central"/>
</dbReference>
<feature type="compositionally biased region" description="Low complexity" evidence="10">
    <location>
        <begin position="500"/>
        <end position="509"/>
    </location>
</feature>
<dbReference type="Pfam" id="PF03552">
    <property type="entry name" value="Cellulose_synt"/>
    <property type="match status" value="2"/>
</dbReference>
<dbReference type="InParanoid" id="A0A0P0WYX4"/>
<evidence type="ECO:0000256" key="3">
    <source>
        <dbReference type="ARBA" id="ARBA00022679"/>
    </source>
</evidence>
<dbReference type="PaxDb" id="39947-A0A0P0WYX4"/>
<sequence>NFWGLCFCSGDDHDIPEPLSSRLSVPSGELNLYRAAVALRLVLLAAFFRYRVTRPVADAHALWVTSVACELWLAASWLIAQLPKLSPANRVTYLDRLASRYEKGGEASRLAGVDVFVAAADAAREPPLATANTVLSVLAADYPAGGVACYVHDDGADMLVFESLFEAAGFARRWIPFCRRHGVEPRAPELYFARGVDYLRDRAAPSFVKDRRAMKREYEEFKVRMNHLAARARKVPEEGWIMSDGTPWPGNNSRDHPAMIQVLLGHPGDRDVDGGELPRLFYVSREKRPGFRHHGKAGAMNALLRVSAVLTNGAYVLNLDCDHCVNNSSALREAMCFMMDPVAGNRTCFVQFALRDSGGGDSVFFDVRDEMSMRLRAYRAALERHFGQSPAFIASAFEEQGRRRGGDGGSPDATVAPARSLLKEAIHVVSCAFEERTRWGKEVAASPMITSPSAPMMMLMSLFSCRLDGCTAAVSRRGSGCTRAGGRRRTARRRGRRSGGTRAPAPRTSSRGRRGERWRPWGSC</sequence>
<keyword evidence="5" id="KW-1133">Transmembrane helix</keyword>
<feature type="binding site" evidence="9">
    <location>
        <position position="296"/>
    </location>
    <ligand>
        <name>Mn(2+)</name>
        <dbReference type="ChEBI" id="CHEBI:29035"/>
    </ligand>
</feature>
<feature type="compositionally biased region" description="Basic residues" evidence="10">
    <location>
        <begin position="485"/>
        <end position="499"/>
    </location>
</feature>
<evidence type="ECO:0000256" key="1">
    <source>
        <dbReference type="ARBA" id="ARBA00004127"/>
    </source>
</evidence>
<dbReference type="InterPro" id="IPR005150">
    <property type="entry name" value="Cellulose_synth"/>
</dbReference>
<dbReference type="Proteomes" id="UP000059680">
    <property type="component" value="Chromosome 6"/>
</dbReference>
<dbReference type="GO" id="GO:0009833">
    <property type="term" value="P:plant-type primary cell wall biogenesis"/>
    <property type="evidence" value="ECO:0000318"/>
    <property type="project" value="GO_Central"/>
</dbReference>
<accession>A0A0P0WYX4</accession>
<comment type="subcellular location">
    <subcellularLocation>
        <location evidence="1">Endomembrane system</location>
        <topology evidence="1">Multi-pass membrane protein</topology>
    </subcellularLocation>
</comment>
<evidence type="ECO:0000256" key="9">
    <source>
        <dbReference type="PIRSR" id="PIRSR605150-3"/>
    </source>
</evidence>
<keyword evidence="7" id="KW-0961">Cell wall biogenesis/degradation</keyword>
<evidence type="ECO:0000256" key="7">
    <source>
        <dbReference type="ARBA" id="ARBA00023316"/>
    </source>
</evidence>
<dbReference type="GO" id="GO:0071555">
    <property type="term" value="P:cell wall organization"/>
    <property type="evidence" value="ECO:0007669"/>
    <property type="project" value="UniProtKB-KW"/>
</dbReference>
<keyword evidence="6" id="KW-0472">Membrane</keyword>
<evidence type="ECO:0000256" key="8">
    <source>
        <dbReference type="PIRSR" id="PIRSR605150-2"/>
    </source>
</evidence>
<reference evidence="12" key="1">
    <citation type="journal article" date="2005" name="Nature">
        <title>The map-based sequence of the rice genome.</title>
        <authorList>
            <consortium name="International rice genome sequencing project (IRGSP)"/>
            <person name="Matsumoto T."/>
            <person name="Wu J."/>
            <person name="Kanamori H."/>
            <person name="Katayose Y."/>
            <person name="Fujisawa M."/>
            <person name="Namiki N."/>
            <person name="Mizuno H."/>
            <person name="Yamamoto K."/>
            <person name="Antonio B.A."/>
            <person name="Baba T."/>
            <person name="Sakata K."/>
            <person name="Nagamura Y."/>
            <person name="Aoki H."/>
            <person name="Arikawa K."/>
            <person name="Arita K."/>
            <person name="Bito T."/>
            <person name="Chiden Y."/>
            <person name="Fujitsuka N."/>
            <person name="Fukunaka R."/>
            <person name="Hamada M."/>
            <person name="Harada C."/>
            <person name="Hayashi A."/>
            <person name="Hijishita S."/>
            <person name="Honda M."/>
            <person name="Hosokawa S."/>
            <person name="Ichikawa Y."/>
            <person name="Idonuma A."/>
            <person name="Iijima M."/>
            <person name="Ikeda M."/>
            <person name="Ikeno M."/>
            <person name="Ito K."/>
            <person name="Ito S."/>
            <person name="Ito T."/>
            <person name="Ito Y."/>
            <person name="Ito Y."/>
            <person name="Iwabuchi A."/>
            <person name="Kamiya K."/>
            <person name="Karasawa W."/>
            <person name="Kurita K."/>
            <person name="Katagiri S."/>
            <person name="Kikuta A."/>
            <person name="Kobayashi H."/>
            <person name="Kobayashi N."/>
            <person name="Machita K."/>
            <person name="Maehara T."/>
            <person name="Masukawa M."/>
            <person name="Mizubayashi T."/>
            <person name="Mukai Y."/>
            <person name="Nagasaki H."/>
            <person name="Nagata Y."/>
            <person name="Naito S."/>
            <person name="Nakashima M."/>
            <person name="Nakama Y."/>
            <person name="Nakamichi Y."/>
            <person name="Nakamura M."/>
            <person name="Meguro A."/>
            <person name="Negishi M."/>
            <person name="Ohta I."/>
            <person name="Ohta T."/>
            <person name="Okamoto M."/>
            <person name="Ono N."/>
            <person name="Saji S."/>
            <person name="Sakaguchi M."/>
            <person name="Sakai K."/>
            <person name="Shibata M."/>
            <person name="Shimokawa T."/>
            <person name="Song J."/>
            <person name="Takazaki Y."/>
            <person name="Terasawa K."/>
            <person name="Tsugane M."/>
            <person name="Tsuji K."/>
            <person name="Ueda S."/>
            <person name="Waki K."/>
            <person name="Yamagata H."/>
            <person name="Yamamoto M."/>
            <person name="Yamamoto S."/>
            <person name="Yamane H."/>
            <person name="Yoshiki S."/>
            <person name="Yoshihara R."/>
            <person name="Yukawa K."/>
            <person name="Zhong H."/>
            <person name="Yano M."/>
            <person name="Yuan Q."/>
            <person name="Ouyang S."/>
            <person name="Liu J."/>
            <person name="Jones K.M."/>
            <person name="Gansberger K."/>
            <person name="Moffat K."/>
            <person name="Hill J."/>
            <person name="Bera J."/>
            <person name="Fadrosh D."/>
            <person name="Jin S."/>
            <person name="Johri S."/>
            <person name="Kim M."/>
            <person name="Overton L."/>
            <person name="Reardon M."/>
            <person name="Tsitrin T."/>
            <person name="Vuong H."/>
            <person name="Weaver B."/>
            <person name="Ciecko A."/>
            <person name="Tallon L."/>
            <person name="Jackson J."/>
            <person name="Pai G."/>
            <person name="Aken S.V."/>
            <person name="Utterback T."/>
            <person name="Reidmuller S."/>
            <person name="Feldblyum T."/>
            <person name="Hsiao J."/>
            <person name="Zismann V."/>
            <person name="Iobst S."/>
            <person name="de Vazeille A.R."/>
            <person name="Buell C.R."/>
            <person name="Ying K."/>
            <person name="Li Y."/>
            <person name="Lu T."/>
            <person name="Huang Y."/>
            <person name="Zhao Q."/>
            <person name="Feng Q."/>
            <person name="Zhang L."/>
            <person name="Zhu J."/>
            <person name="Weng Q."/>
            <person name="Mu J."/>
            <person name="Lu Y."/>
            <person name="Fan D."/>
            <person name="Liu Y."/>
            <person name="Guan J."/>
            <person name="Zhang Y."/>
            <person name="Yu S."/>
            <person name="Liu X."/>
            <person name="Zhang Y."/>
            <person name="Hong G."/>
            <person name="Han B."/>
            <person name="Choisne N."/>
            <person name="Demange N."/>
            <person name="Orjeda G."/>
            <person name="Samain S."/>
            <person name="Cattolico L."/>
            <person name="Pelletier E."/>
            <person name="Couloux A."/>
            <person name="Segurens B."/>
            <person name="Wincker P."/>
            <person name="D'Hont A."/>
            <person name="Scarpelli C."/>
            <person name="Weissenbach J."/>
            <person name="Salanoubat M."/>
            <person name="Quetier F."/>
            <person name="Yu Y."/>
            <person name="Kim H.R."/>
            <person name="Rambo T."/>
            <person name="Currie J."/>
            <person name="Collura K."/>
            <person name="Luo M."/>
            <person name="Yang T."/>
            <person name="Ammiraju J.S.S."/>
            <person name="Engler F."/>
            <person name="Soderlund C."/>
            <person name="Wing R.A."/>
            <person name="Palmer L.E."/>
            <person name="de la Bastide M."/>
            <person name="Spiegel L."/>
            <person name="Nascimento L."/>
            <person name="Zutavern T."/>
            <person name="O'Shaughnessy A."/>
            <person name="Dike S."/>
            <person name="Dedhia N."/>
            <person name="Preston R."/>
            <person name="Balija V."/>
            <person name="McCombie W.R."/>
            <person name="Chow T."/>
            <person name="Chen H."/>
            <person name="Chung M."/>
            <person name="Chen C."/>
            <person name="Shaw J."/>
            <person name="Wu H."/>
            <person name="Hsiao K."/>
            <person name="Chao Y."/>
            <person name="Chu M."/>
            <person name="Cheng C."/>
            <person name="Hour A."/>
            <person name="Lee P."/>
            <person name="Lin S."/>
            <person name="Lin Y."/>
            <person name="Liou J."/>
            <person name="Liu S."/>
            <person name="Hsing Y."/>
            <person name="Raghuvanshi S."/>
            <person name="Mohanty A."/>
            <person name="Bharti A.K."/>
            <person name="Gaur A."/>
            <person name="Gupta V."/>
            <person name="Kumar D."/>
            <person name="Ravi V."/>
            <person name="Vij S."/>
            <person name="Kapur A."/>
            <person name="Khurana P."/>
            <person name="Khurana P."/>
            <person name="Khurana J.P."/>
            <person name="Tyagi A.K."/>
            <person name="Gaikwad K."/>
            <person name="Singh A."/>
            <person name="Dalal V."/>
            <person name="Srivastava S."/>
            <person name="Dixit A."/>
            <person name="Pal A.K."/>
            <person name="Ghazi I.A."/>
            <person name="Yadav M."/>
            <person name="Pandit A."/>
            <person name="Bhargava A."/>
            <person name="Sureshbabu K."/>
            <person name="Batra K."/>
            <person name="Sharma T.R."/>
            <person name="Mohapatra T."/>
            <person name="Singh N.K."/>
            <person name="Messing J."/>
            <person name="Nelson A.B."/>
            <person name="Fuks G."/>
            <person name="Kavchok S."/>
            <person name="Keizer G."/>
            <person name="Linton E."/>
            <person name="Llaca V."/>
            <person name="Song R."/>
            <person name="Tanyolac B."/>
            <person name="Young S."/>
            <person name="Ho-Il K."/>
            <person name="Hahn J.H."/>
            <person name="Sangsakoo G."/>
            <person name="Vanavichit A."/>
            <person name="de Mattos Luiz.A.T."/>
            <person name="Zimmer P.D."/>
            <person name="Malone G."/>
            <person name="Dellagostin O."/>
            <person name="de Oliveira A.C."/>
            <person name="Bevan M."/>
            <person name="Bancroft I."/>
            <person name="Minx P."/>
            <person name="Cordum H."/>
            <person name="Wilson R."/>
            <person name="Cheng Z."/>
            <person name="Jin W."/>
            <person name="Jiang J."/>
            <person name="Leong S.A."/>
            <person name="Iwama H."/>
            <person name="Gojobori T."/>
            <person name="Itoh T."/>
            <person name="Niimura Y."/>
            <person name="Fujii Y."/>
            <person name="Habara T."/>
            <person name="Sakai H."/>
            <person name="Sato Y."/>
            <person name="Wilson G."/>
            <person name="Kumar K."/>
            <person name="McCouch S."/>
            <person name="Juretic N."/>
            <person name="Hoen D."/>
            <person name="Wright S."/>
            <person name="Bruskiewich R."/>
            <person name="Bureau T."/>
            <person name="Miyao A."/>
            <person name="Hirochika H."/>
            <person name="Nishikawa T."/>
            <person name="Kadowaki K."/>
            <person name="Sugiura M."/>
            <person name="Burr B."/>
            <person name="Sasaki T."/>
        </authorList>
    </citation>
    <scope>NUCLEOTIDE SEQUENCE [LARGE SCALE GENOMIC DNA]</scope>
    <source>
        <strain evidence="12">cv. Nipponbare</strain>
    </source>
</reference>
<protein>
    <submittedName>
        <fullName evidence="11">Os06g0601600 protein</fullName>
    </submittedName>
</protein>
<dbReference type="GO" id="GO:0016759">
    <property type="term" value="F:cellulose synthase activity"/>
    <property type="evidence" value="ECO:0000318"/>
    <property type="project" value="GO_Central"/>
</dbReference>
<evidence type="ECO:0000256" key="2">
    <source>
        <dbReference type="ARBA" id="ARBA00022676"/>
    </source>
</evidence>
<dbReference type="Gramene" id="Os06t0601600-00">
    <property type="protein sequence ID" value="Os06t0601600-00"/>
    <property type="gene ID" value="Os06g0601600"/>
</dbReference>
<keyword evidence="12" id="KW-1185">Reference proteome</keyword>
<gene>
    <name evidence="11" type="ordered locus">Os06g0601600</name>
    <name evidence="11" type="ORF">OSNPB_060601600</name>
</gene>
<dbReference type="InterPro" id="IPR029044">
    <property type="entry name" value="Nucleotide-diphossugar_trans"/>
</dbReference>
<dbReference type="SMR" id="A0A0P0WYX4"/>
<dbReference type="EMBL" id="AP014962">
    <property type="protein sequence ID" value="BAS98498.1"/>
    <property type="molecule type" value="Genomic_DNA"/>
</dbReference>
<evidence type="ECO:0000256" key="4">
    <source>
        <dbReference type="ARBA" id="ARBA00022692"/>
    </source>
</evidence>
<feature type="binding site" evidence="8">
    <location>
        <position position="125"/>
    </location>
    <ligand>
        <name>UDP-alpha-D-glucose</name>
        <dbReference type="ChEBI" id="CHEBI:58885"/>
    </ligand>
</feature>
<evidence type="ECO:0000256" key="5">
    <source>
        <dbReference type="ARBA" id="ARBA00022989"/>
    </source>
</evidence>
<proteinExistence type="predicted"/>
<feature type="binding site" evidence="9">
    <location>
        <position position="320"/>
    </location>
    <ligand>
        <name>Mn(2+)</name>
        <dbReference type="ChEBI" id="CHEBI:29035"/>
    </ligand>
</feature>
<dbReference type="OMA" id="ITAVICE"/>
<organism evidence="11 12">
    <name type="scientific">Oryza sativa subsp. japonica</name>
    <name type="common">Rice</name>
    <dbReference type="NCBI Taxonomy" id="39947"/>
    <lineage>
        <taxon>Eukaryota</taxon>
        <taxon>Viridiplantae</taxon>
        <taxon>Streptophyta</taxon>
        <taxon>Embryophyta</taxon>
        <taxon>Tracheophyta</taxon>
        <taxon>Spermatophyta</taxon>
        <taxon>Magnoliopsida</taxon>
        <taxon>Liliopsida</taxon>
        <taxon>Poales</taxon>
        <taxon>Poaceae</taxon>
        <taxon>BOP clade</taxon>
        <taxon>Oryzoideae</taxon>
        <taxon>Oryzeae</taxon>
        <taxon>Oryzinae</taxon>
        <taxon>Oryza</taxon>
        <taxon>Oryza sativa</taxon>
    </lineage>
</organism>
<feature type="binding site" evidence="8">
    <location>
        <position position="154"/>
    </location>
    <ligand>
        <name>UDP-alpha-D-glucose</name>
        <dbReference type="ChEBI" id="CHEBI:58885"/>
    </ligand>
</feature>